<dbReference type="InterPro" id="IPR025361">
    <property type="entry name" value="DUF4265"/>
</dbReference>
<accession>A0A4Q7N1U9</accession>
<evidence type="ECO:0000313" key="1">
    <source>
        <dbReference type="EMBL" id="RZS74619.1"/>
    </source>
</evidence>
<organism evidence="1 2">
    <name type="scientific">Pseudobacter ginsenosidimutans</name>
    <dbReference type="NCBI Taxonomy" id="661488"/>
    <lineage>
        <taxon>Bacteria</taxon>
        <taxon>Pseudomonadati</taxon>
        <taxon>Bacteroidota</taxon>
        <taxon>Chitinophagia</taxon>
        <taxon>Chitinophagales</taxon>
        <taxon>Chitinophagaceae</taxon>
        <taxon>Pseudobacter</taxon>
    </lineage>
</organism>
<name>A0A4Q7N1U9_9BACT</name>
<evidence type="ECO:0000313" key="2">
    <source>
        <dbReference type="Proteomes" id="UP000293874"/>
    </source>
</evidence>
<proteinExistence type="predicted"/>
<sequence>MGRCFAEDVIEQKVIINMKHVKIYFEHNNTPEGKFGIESAWAIPDGEFYKLDNILFYAPEYSLGDVVSVENRNGELFVTGLIKESGHSTVRIIFYNADDIIKTRKFLEDLGCESEISDIPTLLAVDIPTNVNYQIVKEALMQGEAMSKWGYEEACIAHPNA</sequence>
<protein>
    <submittedName>
        <fullName evidence="1">Uncharacterized protein DUF4265</fullName>
    </submittedName>
</protein>
<dbReference type="Proteomes" id="UP000293874">
    <property type="component" value="Unassembled WGS sequence"/>
</dbReference>
<keyword evidence="2" id="KW-1185">Reference proteome</keyword>
<dbReference type="Pfam" id="PF14085">
    <property type="entry name" value="DUF4265"/>
    <property type="match status" value="1"/>
</dbReference>
<gene>
    <name evidence="1" type="ORF">EV199_0468</name>
</gene>
<reference evidence="1 2" key="1">
    <citation type="submission" date="2019-02" db="EMBL/GenBank/DDBJ databases">
        <title>Genomic Encyclopedia of Type Strains, Phase IV (KMG-IV): sequencing the most valuable type-strain genomes for metagenomic binning, comparative biology and taxonomic classification.</title>
        <authorList>
            <person name="Goeker M."/>
        </authorList>
    </citation>
    <scope>NUCLEOTIDE SEQUENCE [LARGE SCALE GENOMIC DNA]</scope>
    <source>
        <strain evidence="1 2">DSM 18116</strain>
    </source>
</reference>
<dbReference type="AlphaFoldDB" id="A0A4Q7N1U9"/>
<dbReference type="EMBL" id="SGXA01000001">
    <property type="protein sequence ID" value="RZS74619.1"/>
    <property type="molecule type" value="Genomic_DNA"/>
</dbReference>
<comment type="caution">
    <text evidence="1">The sequence shown here is derived from an EMBL/GenBank/DDBJ whole genome shotgun (WGS) entry which is preliminary data.</text>
</comment>